<proteinExistence type="predicted"/>
<feature type="region of interest" description="Disordered" evidence="2">
    <location>
        <begin position="111"/>
        <end position="133"/>
    </location>
</feature>
<protein>
    <submittedName>
        <fullName evidence="3">Uncharacterized protein</fullName>
    </submittedName>
</protein>
<dbReference type="EMBL" id="PCWW01000030">
    <property type="protein sequence ID" value="PIR13556.1"/>
    <property type="molecule type" value="Genomic_DNA"/>
</dbReference>
<organism evidence="3 4">
    <name type="scientific">Candidatus Falkowbacteria bacterium CG11_big_fil_rev_8_21_14_0_20_39_10</name>
    <dbReference type="NCBI Taxonomy" id="1974570"/>
    <lineage>
        <taxon>Bacteria</taxon>
        <taxon>Candidatus Falkowiibacteriota</taxon>
    </lineage>
</organism>
<dbReference type="Proteomes" id="UP000230869">
    <property type="component" value="Unassembled WGS sequence"/>
</dbReference>
<reference evidence="3 4" key="1">
    <citation type="submission" date="2017-09" db="EMBL/GenBank/DDBJ databases">
        <title>Depth-based differentiation of microbial function through sediment-hosted aquifers and enrichment of novel symbionts in the deep terrestrial subsurface.</title>
        <authorList>
            <person name="Probst A.J."/>
            <person name="Ladd B."/>
            <person name="Jarett J.K."/>
            <person name="Geller-Mcgrath D.E."/>
            <person name="Sieber C.M."/>
            <person name="Emerson J.B."/>
            <person name="Anantharaman K."/>
            <person name="Thomas B.C."/>
            <person name="Malmstrom R."/>
            <person name="Stieglmeier M."/>
            <person name="Klingl A."/>
            <person name="Woyke T."/>
            <person name="Ryan C.M."/>
            <person name="Banfield J.F."/>
        </authorList>
    </citation>
    <scope>NUCLEOTIDE SEQUENCE [LARGE SCALE GENOMIC DNA]</scope>
    <source>
        <strain evidence="3">CG11_big_fil_rev_8_21_14_0_20_39_10</strain>
    </source>
</reference>
<accession>A0A2M6K9H9</accession>
<comment type="caution">
    <text evidence="3">The sequence shown here is derived from an EMBL/GenBank/DDBJ whole genome shotgun (WGS) entry which is preliminary data.</text>
</comment>
<name>A0A2M6K9H9_9BACT</name>
<dbReference type="AlphaFoldDB" id="A0A2M6K9H9"/>
<feature type="coiled-coil region" evidence="1">
    <location>
        <begin position="57"/>
        <end position="84"/>
    </location>
</feature>
<evidence type="ECO:0000313" key="4">
    <source>
        <dbReference type="Proteomes" id="UP000230869"/>
    </source>
</evidence>
<evidence type="ECO:0000256" key="2">
    <source>
        <dbReference type="SAM" id="MobiDB-lite"/>
    </source>
</evidence>
<gene>
    <name evidence="3" type="ORF">COV49_01750</name>
</gene>
<evidence type="ECO:0000256" key="1">
    <source>
        <dbReference type="SAM" id="Coils"/>
    </source>
</evidence>
<evidence type="ECO:0000313" key="3">
    <source>
        <dbReference type="EMBL" id="PIR13556.1"/>
    </source>
</evidence>
<keyword evidence="1" id="KW-0175">Coiled coil</keyword>
<sequence length="133" mass="14888">MRPKTAIIILLLIAAIGAAVVFGALYYKQKPIVDQAKEKQELRQTAIEKKKVGQELTEQEKTELDALIEEKVEEKREVIIEEAKDRPYAQDEVDFILSPKKSVEKELEIADEAKSSGRHASQEEIDAILGGGQ</sequence>